<feature type="domain" description="Cyclic nucleotide-binding" evidence="5">
    <location>
        <begin position="28"/>
        <end position="148"/>
    </location>
</feature>
<keyword evidence="2" id="KW-0238">DNA-binding</keyword>
<evidence type="ECO:0000259" key="5">
    <source>
        <dbReference type="PROSITE" id="PS50042"/>
    </source>
</evidence>
<dbReference type="Proteomes" id="UP000285120">
    <property type="component" value="Unassembled WGS sequence"/>
</dbReference>
<dbReference type="SMART" id="SM00100">
    <property type="entry name" value="cNMP"/>
    <property type="match status" value="1"/>
</dbReference>
<evidence type="ECO:0000256" key="3">
    <source>
        <dbReference type="ARBA" id="ARBA00023159"/>
    </source>
</evidence>
<evidence type="ECO:0000259" key="6">
    <source>
        <dbReference type="PROSITE" id="PS51063"/>
    </source>
</evidence>
<dbReference type="Pfam" id="PF00027">
    <property type="entry name" value="cNMP_binding"/>
    <property type="match status" value="1"/>
</dbReference>
<dbReference type="GO" id="GO:0003677">
    <property type="term" value="F:DNA binding"/>
    <property type="evidence" value="ECO:0007669"/>
    <property type="project" value="UniProtKB-KW"/>
</dbReference>
<dbReference type="InterPro" id="IPR014710">
    <property type="entry name" value="RmlC-like_jellyroll"/>
</dbReference>
<keyword evidence="8" id="KW-1185">Reference proteome</keyword>
<dbReference type="SUPFAM" id="SSF51206">
    <property type="entry name" value="cAMP-binding domain-like"/>
    <property type="match status" value="1"/>
</dbReference>
<gene>
    <name evidence="7" type="ORF">ATL39_3099</name>
</gene>
<comment type="caution">
    <text evidence="7">The sequence shown here is derived from an EMBL/GenBank/DDBJ whole genome shotgun (WGS) entry which is preliminary data.</text>
</comment>
<dbReference type="PRINTS" id="PR00034">
    <property type="entry name" value="HTHCRP"/>
</dbReference>
<proteinExistence type="predicted"/>
<name>A0A419UWZ8_9BACL</name>
<dbReference type="InterPro" id="IPR050397">
    <property type="entry name" value="Env_Response_Regulators"/>
</dbReference>
<dbReference type="PANTHER" id="PTHR24567:SF28">
    <property type="entry name" value="LISTERIOLYSIN REGULATORY PROTEIN"/>
    <property type="match status" value="1"/>
</dbReference>
<dbReference type="Gene3D" id="2.60.120.10">
    <property type="entry name" value="Jelly Rolls"/>
    <property type="match status" value="1"/>
</dbReference>
<dbReference type="InterPro" id="IPR036390">
    <property type="entry name" value="WH_DNA-bd_sf"/>
</dbReference>
<dbReference type="SUPFAM" id="SSF46785">
    <property type="entry name" value="Winged helix' DNA-binding domain"/>
    <property type="match status" value="1"/>
</dbReference>
<dbReference type="PANTHER" id="PTHR24567">
    <property type="entry name" value="CRP FAMILY TRANSCRIPTIONAL REGULATORY PROTEIN"/>
    <property type="match status" value="1"/>
</dbReference>
<dbReference type="InterPro" id="IPR036388">
    <property type="entry name" value="WH-like_DNA-bd_sf"/>
</dbReference>
<dbReference type="InterPro" id="IPR018490">
    <property type="entry name" value="cNMP-bd_dom_sf"/>
</dbReference>
<keyword evidence="3" id="KW-0010">Activator</keyword>
<dbReference type="AlphaFoldDB" id="A0A419UWZ8"/>
<keyword evidence="1" id="KW-0805">Transcription regulation</keyword>
<dbReference type="PROSITE" id="PS00042">
    <property type="entry name" value="HTH_CRP_1"/>
    <property type="match status" value="1"/>
</dbReference>
<dbReference type="EMBL" id="RAPK01000011">
    <property type="protein sequence ID" value="RKD69673.1"/>
    <property type="molecule type" value="Genomic_DNA"/>
</dbReference>
<dbReference type="OrthoDB" id="9798104at2"/>
<evidence type="ECO:0000313" key="7">
    <source>
        <dbReference type="EMBL" id="RKD69673.1"/>
    </source>
</evidence>
<dbReference type="InterPro" id="IPR000595">
    <property type="entry name" value="cNMP-bd_dom"/>
</dbReference>
<dbReference type="RefSeq" id="WP_120194232.1">
    <property type="nucleotide sequence ID" value="NZ_RAPK01000011.1"/>
</dbReference>
<dbReference type="GO" id="GO:0005829">
    <property type="term" value="C:cytosol"/>
    <property type="evidence" value="ECO:0007669"/>
    <property type="project" value="TreeGrafter"/>
</dbReference>
<feature type="domain" description="HTH crp-type" evidence="6">
    <location>
        <begin position="162"/>
        <end position="232"/>
    </location>
</feature>
<keyword evidence="4" id="KW-0804">Transcription</keyword>
<dbReference type="PROSITE" id="PS50042">
    <property type="entry name" value="CNMP_BINDING_3"/>
    <property type="match status" value="1"/>
</dbReference>
<accession>A0A419UWZ8</accession>
<organism evidence="7 8">
    <name type="scientific">Sinobaca qinghaiensis</name>
    <dbReference type="NCBI Taxonomy" id="342944"/>
    <lineage>
        <taxon>Bacteria</taxon>
        <taxon>Bacillati</taxon>
        <taxon>Bacillota</taxon>
        <taxon>Bacilli</taxon>
        <taxon>Bacillales</taxon>
        <taxon>Sporolactobacillaceae</taxon>
        <taxon>Sinobaca</taxon>
    </lineage>
</organism>
<reference evidence="7 8" key="1">
    <citation type="submission" date="2018-09" db="EMBL/GenBank/DDBJ databases">
        <title>Genomic Encyclopedia of Archaeal and Bacterial Type Strains, Phase II (KMG-II): from individual species to whole genera.</title>
        <authorList>
            <person name="Goeker M."/>
        </authorList>
    </citation>
    <scope>NUCLEOTIDE SEQUENCE [LARGE SCALE GENOMIC DNA]</scope>
    <source>
        <strain evidence="7 8">DSM 17008</strain>
    </source>
</reference>
<dbReference type="CDD" id="cd00092">
    <property type="entry name" value="HTH_CRP"/>
    <property type="match status" value="1"/>
</dbReference>
<dbReference type="InterPro" id="IPR018335">
    <property type="entry name" value="Tscrpt_reg_HTH_Crp-type_CS"/>
</dbReference>
<dbReference type="Pfam" id="PF13545">
    <property type="entry name" value="HTH_Crp_2"/>
    <property type="match status" value="1"/>
</dbReference>
<dbReference type="PROSITE" id="PS51063">
    <property type="entry name" value="HTH_CRP_2"/>
    <property type="match status" value="1"/>
</dbReference>
<dbReference type="Gene3D" id="1.10.10.10">
    <property type="entry name" value="Winged helix-like DNA-binding domain superfamily/Winged helix DNA-binding domain"/>
    <property type="match status" value="1"/>
</dbReference>
<evidence type="ECO:0000313" key="8">
    <source>
        <dbReference type="Proteomes" id="UP000285120"/>
    </source>
</evidence>
<dbReference type="GO" id="GO:0003700">
    <property type="term" value="F:DNA-binding transcription factor activity"/>
    <property type="evidence" value="ECO:0007669"/>
    <property type="project" value="InterPro"/>
</dbReference>
<dbReference type="SMART" id="SM00419">
    <property type="entry name" value="HTH_CRP"/>
    <property type="match status" value="1"/>
</dbReference>
<evidence type="ECO:0000256" key="2">
    <source>
        <dbReference type="ARBA" id="ARBA00023125"/>
    </source>
</evidence>
<evidence type="ECO:0000256" key="4">
    <source>
        <dbReference type="ARBA" id="ARBA00023163"/>
    </source>
</evidence>
<sequence length="237" mass="27022">MERPELLNTDCECSTTNTEKLCVSIVPIFNHLQPFQLNEIMEKVHSSSYKKGELIFQEGRQSDTLYIVHTGKVKIYRLSEGGKEHLVSLLLPGDFTGEYALFNESTHQSFAQAVADTKVCKIQRHDFQAFLTKYPAISLNMLTEFSQRLNQSENQRAHFAVENVDTRLALYLVELAQSDNYTDILELPMTRIDLASYLGTTAETISRRMADLETRGFIKQISSKRIKVLDYDGLSIV</sequence>
<evidence type="ECO:0000256" key="1">
    <source>
        <dbReference type="ARBA" id="ARBA00023015"/>
    </source>
</evidence>
<protein>
    <submittedName>
        <fullName evidence="7">CRP/FNR family transcriptional regulator</fullName>
    </submittedName>
</protein>
<dbReference type="CDD" id="cd00038">
    <property type="entry name" value="CAP_ED"/>
    <property type="match status" value="1"/>
</dbReference>
<dbReference type="InterPro" id="IPR012318">
    <property type="entry name" value="HTH_CRP"/>
</dbReference>